<evidence type="ECO:0000256" key="1">
    <source>
        <dbReference type="SAM" id="SignalP"/>
    </source>
</evidence>
<accession>A0A916W3I3</accession>
<feature type="signal peptide" evidence="1">
    <location>
        <begin position="1"/>
        <end position="24"/>
    </location>
</feature>
<dbReference type="NCBIfam" id="NF010409">
    <property type="entry name" value="PRK13835.1"/>
    <property type="match status" value="1"/>
</dbReference>
<keyword evidence="3" id="KW-1185">Reference proteome</keyword>
<dbReference type="EMBL" id="BMKB01000012">
    <property type="protein sequence ID" value="GGA64413.1"/>
    <property type="molecule type" value="Genomic_DNA"/>
</dbReference>
<evidence type="ECO:0000313" key="3">
    <source>
        <dbReference type="Proteomes" id="UP000596977"/>
    </source>
</evidence>
<sequence length="152" mass="15320">MAAISKAARALSVALMAFSLVGCATTGSGYFTAASSTDAANLNLYAANAVAGDMVAQLAEHVGPGTGTIALKTDDSALSAALEEQLRGWGYAVDPSATGEGAIPLAYTVSAFDGQVLTRISTPSVELARTYTMTETGAAPSSPLSVLRRTVS</sequence>
<keyword evidence="1" id="KW-0732">Signal</keyword>
<dbReference type="AlphaFoldDB" id="A0A916W3I3"/>
<organism evidence="2 3">
    <name type="scientific">Pelagibacterium lentulum</name>
    <dbReference type="NCBI Taxonomy" id="2029865"/>
    <lineage>
        <taxon>Bacteria</taxon>
        <taxon>Pseudomonadati</taxon>
        <taxon>Pseudomonadota</taxon>
        <taxon>Alphaproteobacteria</taxon>
        <taxon>Hyphomicrobiales</taxon>
        <taxon>Devosiaceae</taxon>
        <taxon>Pelagibacterium</taxon>
    </lineage>
</organism>
<comment type="caution">
    <text evidence="2">The sequence shown here is derived from an EMBL/GenBank/DDBJ whole genome shotgun (WGS) entry which is preliminary data.</text>
</comment>
<dbReference type="RefSeq" id="WP_127071616.1">
    <property type="nucleotide sequence ID" value="NZ_BMKB01000012.1"/>
</dbReference>
<protein>
    <submittedName>
        <fullName evidence="2">Conjugal transfer protein TrbH</fullName>
    </submittedName>
</protein>
<gene>
    <name evidence="2" type="primary">trbH</name>
    <name evidence="2" type="ORF">GCM10011499_38600</name>
</gene>
<proteinExistence type="predicted"/>
<dbReference type="OrthoDB" id="8254779at2"/>
<evidence type="ECO:0000313" key="2">
    <source>
        <dbReference type="EMBL" id="GGA64413.1"/>
    </source>
</evidence>
<reference evidence="2 3" key="1">
    <citation type="journal article" date="2014" name="Int. J. Syst. Evol. Microbiol.">
        <title>Complete genome sequence of Corynebacterium casei LMG S-19264T (=DSM 44701T), isolated from a smear-ripened cheese.</title>
        <authorList>
            <consortium name="US DOE Joint Genome Institute (JGI-PGF)"/>
            <person name="Walter F."/>
            <person name="Albersmeier A."/>
            <person name="Kalinowski J."/>
            <person name="Ruckert C."/>
        </authorList>
    </citation>
    <scope>NUCLEOTIDE SEQUENCE [LARGE SCALE GENOMIC DNA]</scope>
    <source>
        <strain evidence="2 3">CGMCC 1.15896</strain>
    </source>
</reference>
<feature type="chain" id="PRO_5037823730" evidence="1">
    <location>
        <begin position="25"/>
        <end position="152"/>
    </location>
</feature>
<dbReference type="PROSITE" id="PS51257">
    <property type="entry name" value="PROKAR_LIPOPROTEIN"/>
    <property type="match status" value="1"/>
</dbReference>
<dbReference type="Proteomes" id="UP000596977">
    <property type="component" value="Unassembled WGS sequence"/>
</dbReference>
<name>A0A916W3I3_9HYPH</name>